<dbReference type="EMBL" id="CAJPIZ010004423">
    <property type="protein sequence ID" value="CAG2107524.1"/>
    <property type="molecule type" value="Genomic_DNA"/>
</dbReference>
<dbReference type="Proteomes" id="UP000759131">
    <property type="component" value="Unassembled WGS sequence"/>
</dbReference>
<gene>
    <name evidence="2" type="ORF">OSB1V03_LOCUS7524</name>
</gene>
<name>A0A7R9KQG3_9ACAR</name>
<evidence type="ECO:0000313" key="2">
    <source>
        <dbReference type="EMBL" id="CAD7627094.1"/>
    </source>
</evidence>
<accession>A0A7R9KQG3</accession>
<reference evidence="2" key="1">
    <citation type="submission" date="2020-11" db="EMBL/GenBank/DDBJ databases">
        <authorList>
            <person name="Tran Van P."/>
        </authorList>
    </citation>
    <scope>NUCLEOTIDE SEQUENCE</scope>
</reference>
<keyword evidence="1" id="KW-0732">Signal</keyword>
<keyword evidence="3" id="KW-1185">Reference proteome</keyword>
<evidence type="ECO:0000256" key="1">
    <source>
        <dbReference type="SAM" id="SignalP"/>
    </source>
</evidence>
<feature type="signal peptide" evidence="1">
    <location>
        <begin position="1"/>
        <end position="22"/>
    </location>
</feature>
<feature type="chain" id="PRO_5036403395" evidence="1">
    <location>
        <begin position="23"/>
        <end position="159"/>
    </location>
</feature>
<dbReference type="AlphaFoldDB" id="A0A7R9KQG3"/>
<dbReference type="EMBL" id="OC858998">
    <property type="protein sequence ID" value="CAD7627094.1"/>
    <property type="molecule type" value="Genomic_DNA"/>
</dbReference>
<evidence type="ECO:0000313" key="3">
    <source>
        <dbReference type="Proteomes" id="UP000759131"/>
    </source>
</evidence>
<proteinExistence type="predicted"/>
<organism evidence="2">
    <name type="scientific">Medioppia subpectinata</name>
    <dbReference type="NCBI Taxonomy" id="1979941"/>
    <lineage>
        <taxon>Eukaryota</taxon>
        <taxon>Metazoa</taxon>
        <taxon>Ecdysozoa</taxon>
        <taxon>Arthropoda</taxon>
        <taxon>Chelicerata</taxon>
        <taxon>Arachnida</taxon>
        <taxon>Acari</taxon>
        <taxon>Acariformes</taxon>
        <taxon>Sarcoptiformes</taxon>
        <taxon>Oribatida</taxon>
        <taxon>Brachypylina</taxon>
        <taxon>Oppioidea</taxon>
        <taxon>Oppiidae</taxon>
        <taxon>Medioppia</taxon>
    </lineage>
</organism>
<protein>
    <submittedName>
        <fullName evidence="2">Uncharacterized protein</fullName>
    </submittedName>
</protein>
<sequence length="159" mass="17946">MNCQWIACQTYSSLLSVTGCLAADNRRVEPMKWTCNKCQDFEEISSLLCPLFGCISLHIVLKERELKEANFPKLWQMFDNGFHCLKCDSSASDHWDVVFAVFAVKPVTDINSLQINRASDVFDVPGGRQIQWPAIVSSEAFFECNRGTVVTVVENETTL</sequence>